<keyword evidence="2" id="KW-1185">Reference proteome</keyword>
<dbReference type="Proteomes" id="UP000622687">
    <property type="component" value="Unassembled WGS sequence"/>
</dbReference>
<evidence type="ECO:0000313" key="1">
    <source>
        <dbReference type="EMBL" id="MBI6871342.1"/>
    </source>
</evidence>
<reference evidence="1" key="1">
    <citation type="submission" date="2020-12" db="EMBL/GenBank/DDBJ databases">
        <title>Clostridium thailandense sp. nov., a novel acetogenic bacterium isolated from peat land soil in Thailand.</title>
        <authorList>
            <person name="Chaikitkaew S."/>
            <person name="Birkeland N.K."/>
        </authorList>
    </citation>
    <scope>NUCLEOTIDE SEQUENCE</scope>
    <source>
        <strain evidence="1">DSM 17425</strain>
    </source>
</reference>
<organism evidence="1 2">
    <name type="scientific">Clostridium aciditolerans</name>
    <dbReference type="NCBI Taxonomy" id="339861"/>
    <lineage>
        <taxon>Bacteria</taxon>
        <taxon>Bacillati</taxon>
        <taxon>Bacillota</taxon>
        <taxon>Clostridia</taxon>
        <taxon>Eubacteriales</taxon>
        <taxon>Clostridiaceae</taxon>
        <taxon>Clostridium</taxon>
    </lineage>
</organism>
<dbReference type="EMBL" id="JAEEGB010000003">
    <property type="protein sequence ID" value="MBI6871342.1"/>
    <property type="molecule type" value="Genomic_DNA"/>
</dbReference>
<name>A0A934HUZ3_9CLOT</name>
<evidence type="ECO:0000313" key="2">
    <source>
        <dbReference type="Proteomes" id="UP000622687"/>
    </source>
</evidence>
<dbReference type="RefSeq" id="WP_211140807.1">
    <property type="nucleotide sequence ID" value="NZ_JAEEGB010000003.1"/>
</dbReference>
<gene>
    <name evidence="1" type="ORF">I6U51_01310</name>
</gene>
<comment type="caution">
    <text evidence="1">The sequence shown here is derived from an EMBL/GenBank/DDBJ whole genome shotgun (WGS) entry which is preliminary data.</text>
</comment>
<dbReference type="AlphaFoldDB" id="A0A934HUZ3"/>
<protein>
    <submittedName>
        <fullName evidence="1">Uncharacterized protein</fullName>
    </submittedName>
</protein>
<sequence>MQHAYLRDEYLIPNELSKNRLSSDASKNNPVIALDKELHKKVNQLQKEDVQTSGVTGREHIEGNIRVLKELNVPEKQIKKLAKKSVKHALDLGIF</sequence>
<accession>A0A934HUZ3</accession>
<proteinExistence type="predicted"/>